<dbReference type="GO" id="GO:0004519">
    <property type="term" value="F:endonuclease activity"/>
    <property type="evidence" value="ECO:0007669"/>
    <property type="project" value="UniProtKB-UniRule"/>
</dbReference>
<keyword evidence="5 10" id="KW-0255">Endonuclease</keyword>
<dbReference type="RefSeq" id="WP_349281422.1">
    <property type="nucleotide sequence ID" value="NZ_CBCSCU010000002.1"/>
</dbReference>
<evidence type="ECO:0000256" key="3">
    <source>
        <dbReference type="ARBA" id="ARBA00022722"/>
    </source>
</evidence>
<dbReference type="GO" id="GO:0003676">
    <property type="term" value="F:nucleic acid binding"/>
    <property type="evidence" value="ECO:0007669"/>
    <property type="project" value="InterPro"/>
</dbReference>
<organism evidence="15">
    <name type="scientific">Polaromonas hydrogenivorans</name>
    <dbReference type="NCBI Taxonomy" id="335476"/>
    <lineage>
        <taxon>Bacteria</taxon>
        <taxon>Pseudomonadati</taxon>
        <taxon>Pseudomonadota</taxon>
        <taxon>Betaproteobacteria</taxon>
        <taxon>Burkholderiales</taxon>
        <taxon>Comamonadaceae</taxon>
        <taxon>Polaromonas</taxon>
    </lineage>
</organism>
<keyword evidence="7" id="KW-0460">Magnesium</keyword>
<evidence type="ECO:0000256" key="5">
    <source>
        <dbReference type="ARBA" id="ARBA00022759"/>
    </source>
</evidence>
<dbReference type="PANTHER" id="PTHR13966:SF5">
    <property type="entry name" value="ENDONUCLEASE G, MITOCHONDRIAL"/>
    <property type="match status" value="1"/>
</dbReference>
<evidence type="ECO:0000256" key="2">
    <source>
        <dbReference type="ARBA" id="ARBA00010052"/>
    </source>
</evidence>
<comment type="cofactor">
    <cofactor evidence="1 10">
        <name>Mg(2+)</name>
        <dbReference type="ChEBI" id="CHEBI:18420"/>
    </cofactor>
</comment>
<feature type="domain" description="ENPP1-3/EXOG-like endonuclease/phosphodiesterase" evidence="13">
    <location>
        <begin position="51"/>
        <end position="239"/>
    </location>
</feature>
<dbReference type="SMART" id="SM00892">
    <property type="entry name" value="Endonuclease_NS"/>
    <property type="match status" value="1"/>
</dbReference>
<gene>
    <name evidence="15" type="ORF">ABLV49_09940</name>
</gene>
<proteinExistence type="inferred from homology"/>
<dbReference type="InterPro" id="IPR044925">
    <property type="entry name" value="His-Me_finger_sf"/>
</dbReference>
<dbReference type="EMBL" id="CP157675">
    <property type="protein sequence ID" value="XBP72092.1"/>
    <property type="molecule type" value="Genomic_DNA"/>
</dbReference>
<evidence type="ECO:0000256" key="1">
    <source>
        <dbReference type="ARBA" id="ARBA00001946"/>
    </source>
</evidence>
<feature type="domain" description="DNA/RNA non-specific endonuclease/pyrophosphatase/phosphodiesterase" evidence="14">
    <location>
        <begin position="50"/>
        <end position="239"/>
    </location>
</feature>
<feature type="region of interest" description="Disordered" evidence="11">
    <location>
        <begin position="241"/>
        <end position="267"/>
    </location>
</feature>
<dbReference type="SMART" id="SM00477">
    <property type="entry name" value="NUC"/>
    <property type="match status" value="1"/>
</dbReference>
<dbReference type="InterPro" id="IPR001604">
    <property type="entry name" value="Endo_G_ENPP1-like_dom"/>
</dbReference>
<comment type="similarity">
    <text evidence="2 10">Belongs to the DNA/RNA non-specific endonuclease family.</text>
</comment>
<accession>A0AAU7LWN3</accession>
<reference evidence="15" key="1">
    <citation type="submission" date="2024-05" db="EMBL/GenBank/DDBJ databases">
        <authorList>
            <person name="Bunk B."/>
            <person name="Swiderski J."/>
            <person name="Sproer C."/>
            <person name="Thiel V."/>
        </authorList>
    </citation>
    <scope>NUCLEOTIDE SEQUENCE</scope>
    <source>
        <strain evidence="15">DSM 17735</strain>
    </source>
</reference>
<sequence length="288" mass="31073">MSRFLTLVLPLAACLTMPAWGATRCPEHFAAGAAPTVTNSKLKARTQEVCFEAFAVLHSGISRTPLYSAEHLTRANVEAAGELSRKDSFHPESTLPAQDRAELSDYARSGYDRGHMSPNADFATRTAQAQSFSLANMVPQVHANNAGIWAGIEGATRQLATSEGEIYVVSGPAFIGTGIKQVGNVLVPTHIWKVLYSPKQQRAGAYIVTNDETREYSTASVSDLEKMVGISLLPGLPQQVRDGGMDLPKPSSAHGKKPKAKKGQPEEEFTLKDFSRSILDAIGRAIKH</sequence>
<dbReference type="InterPro" id="IPR020821">
    <property type="entry name" value="ENPP1-3/EXOG-like_nuc-like"/>
</dbReference>
<evidence type="ECO:0000256" key="4">
    <source>
        <dbReference type="ARBA" id="ARBA00022723"/>
    </source>
</evidence>
<keyword evidence="3 10" id="KW-0540">Nuclease</keyword>
<dbReference type="InterPro" id="IPR018524">
    <property type="entry name" value="DNA/RNA_endonuclease_AS"/>
</dbReference>
<keyword evidence="4 9" id="KW-0479">Metal-binding</keyword>
<evidence type="ECO:0000256" key="6">
    <source>
        <dbReference type="ARBA" id="ARBA00022801"/>
    </source>
</evidence>
<protein>
    <recommendedName>
        <fullName evidence="10">Endonuclease</fullName>
        <ecNumber evidence="10">3.1.30.-</ecNumber>
    </recommendedName>
</protein>
<evidence type="ECO:0000256" key="12">
    <source>
        <dbReference type="SAM" id="SignalP"/>
    </source>
</evidence>
<dbReference type="GO" id="GO:0016787">
    <property type="term" value="F:hydrolase activity"/>
    <property type="evidence" value="ECO:0007669"/>
    <property type="project" value="UniProtKB-KW"/>
</dbReference>
<evidence type="ECO:0000259" key="13">
    <source>
        <dbReference type="SMART" id="SM00477"/>
    </source>
</evidence>
<evidence type="ECO:0000256" key="8">
    <source>
        <dbReference type="PIRSR" id="PIRSR640255-1"/>
    </source>
</evidence>
<keyword evidence="6 10" id="KW-0378">Hydrolase</keyword>
<feature type="chain" id="PRO_5043795426" description="Endonuclease" evidence="12">
    <location>
        <begin position="22"/>
        <end position="288"/>
    </location>
</feature>
<evidence type="ECO:0000256" key="7">
    <source>
        <dbReference type="ARBA" id="ARBA00022842"/>
    </source>
</evidence>
<dbReference type="Gene3D" id="3.40.570.10">
    <property type="entry name" value="Extracellular Endonuclease, subunit A"/>
    <property type="match status" value="1"/>
</dbReference>
<evidence type="ECO:0000313" key="15">
    <source>
        <dbReference type="EMBL" id="XBP72092.1"/>
    </source>
</evidence>
<evidence type="ECO:0000259" key="14">
    <source>
        <dbReference type="SMART" id="SM00892"/>
    </source>
</evidence>
<dbReference type="GO" id="GO:0046872">
    <property type="term" value="F:metal ion binding"/>
    <property type="evidence" value="ECO:0007669"/>
    <property type="project" value="UniProtKB-KW"/>
</dbReference>
<dbReference type="EC" id="3.1.30.-" evidence="10"/>
<evidence type="ECO:0000256" key="9">
    <source>
        <dbReference type="PIRSR" id="PIRSR640255-2"/>
    </source>
</evidence>
<dbReference type="Pfam" id="PF01223">
    <property type="entry name" value="Endonuclease_NS"/>
    <property type="match status" value="1"/>
</dbReference>
<dbReference type="SUPFAM" id="SSF54060">
    <property type="entry name" value="His-Me finger endonucleases"/>
    <property type="match status" value="1"/>
</dbReference>
<feature type="signal peptide" evidence="12">
    <location>
        <begin position="1"/>
        <end position="21"/>
    </location>
</feature>
<keyword evidence="12" id="KW-0732">Signal</keyword>
<feature type="active site" description="Proton acceptor" evidence="8">
    <location>
        <position position="115"/>
    </location>
</feature>
<dbReference type="PANTHER" id="PTHR13966">
    <property type="entry name" value="ENDONUCLEASE RELATED"/>
    <property type="match status" value="1"/>
</dbReference>
<evidence type="ECO:0000256" key="11">
    <source>
        <dbReference type="SAM" id="MobiDB-lite"/>
    </source>
</evidence>
<dbReference type="PROSITE" id="PS01070">
    <property type="entry name" value="NUCLEASE_NON_SPEC"/>
    <property type="match status" value="1"/>
</dbReference>
<evidence type="ECO:0000256" key="10">
    <source>
        <dbReference type="RuleBase" id="RU366055"/>
    </source>
</evidence>
<dbReference type="AlphaFoldDB" id="A0AAU7LWN3"/>
<name>A0AAU7LWN3_9BURK</name>
<dbReference type="InterPro" id="IPR044929">
    <property type="entry name" value="DNA/RNA_non-sp_Endonuclease_sf"/>
</dbReference>
<feature type="binding site" evidence="9">
    <location>
        <position position="145"/>
    </location>
    <ligand>
        <name>Mg(2+)</name>
        <dbReference type="ChEBI" id="CHEBI:18420"/>
        <note>catalytic</note>
    </ligand>
</feature>
<dbReference type="InterPro" id="IPR040255">
    <property type="entry name" value="Non-specific_endonuclease"/>
</dbReference>